<protein>
    <submittedName>
        <fullName evidence="1">Uncharacterized protein</fullName>
    </submittedName>
</protein>
<proteinExistence type="predicted"/>
<organism evidence="1 2">
    <name type="scientific">Hirundo rustica rustica</name>
    <dbReference type="NCBI Taxonomy" id="333673"/>
    <lineage>
        <taxon>Eukaryota</taxon>
        <taxon>Metazoa</taxon>
        <taxon>Chordata</taxon>
        <taxon>Craniata</taxon>
        <taxon>Vertebrata</taxon>
        <taxon>Euteleostomi</taxon>
        <taxon>Archelosauria</taxon>
        <taxon>Archosauria</taxon>
        <taxon>Dinosauria</taxon>
        <taxon>Saurischia</taxon>
        <taxon>Theropoda</taxon>
        <taxon>Coelurosauria</taxon>
        <taxon>Aves</taxon>
        <taxon>Neognathae</taxon>
        <taxon>Neoaves</taxon>
        <taxon>Telluraves</taxon>
        <taxon>Australaves</taxon>
        <taxon>Passeriformes</taxon>
        <taxon>Sylvioidea</taxon>
        <taxon>Hirundinidae</taxon>
        <taxon>Hirundo</taxon>
    </lineage>
</organism>
<sequence length="156" mass="16668">MKGLEHKSDEEQLTQLGLTSLEKRRLRGDLIALYLKGGDSKVEIGLFSQVASYSRRGNVLLLTRKELKDKAIGNAANQIAPMKMFFTSAITAEAETSPGGSCAALRSRSAVTQLGLLPALAVLTTKVNCEPLHNAAVGFEGVLTSRLLPGTTISKK</sequence>
<dbReference type="STRING" id="333673.A0A3M0KRX5"/>
<reference evidence="1 2" key="1">
    <citation type="submission" date="2018-07" db="EMBL/GenBank/DDBJ databases">
        <title>A high quality draft genome assembly of the barn swallow (H. rustica rustica).</title>
        <authorList>
            <person name="Formenti G."/>
            <person name="Chiara M."/>
            <person name="Poveda L."/>
            <person name="Francoijs K.-J."/>
            <person name="Bonisoli-Alquati A."/>
            <person name="Canova L."/>
            <person name="Gianfranceschi L."/>
            <person name="Horner D.S."/>
            <person name="Saino N."/>
        </authorList>
    </citation>
    <scope>NUCLEOTIDE SEQUENCE [LARGE SCALE GENOMIC DNA]</scope>
    <source>
        <strain evidence="1">Chelidonia</strain>
        <tissue evidence="1">Blood</tissue>
    </source>
</reference>
<keyword evidence="2" id="KW-1185">Reference proteome</keyword>
<name>A0A3M0KRX5_HIRRU</name>
<dbReference type="AlphaFoldDB" id="A0A3M0KRX5"/>
<dbReference type="Proteomes" id="UP000269221">
    <property type="component" value="Unassembled WGS sequence"/>
</dbReference>
<gene>
    <name evidence="1" type="ORF">DUI87_08246</name>
</gene>
<accession>A0A3M0KRX5</accession>
<dbReference type="EMBL" id="QRBI01000104">
    <property type="protein sequence ID" value="RMC16039.1"/>
    <property type="molecule type" value="Genomic_DNA"/>
</dbReference>
<dbReference type="OrthoDB" id="276744at2759"/>
<comment type="caution">
    <text evidence="1">The sequence shown here is derived from an EMBL/GenBank/DDBJ whole genome shotgun (WGS) entry which is preliminary data.</text>
</comment>
<evidence type="ECO:0000313" key="1">
    <source>
        <dbReference type="EMBL" id="RMC16039.1"/>
    </source>
</evidence>
<evidence type="ECO:0000313" key="2">
    <source>
        <dbReference type="Proteomes" id="UP000269221"/>
    </source>
</evidence>